<name>A0A1J0GBL4_9CLOT</name>
<dbReference type="Proteomes" id="UP000182569">
    <property type="component" value="Chromosome"/>
</dbReference>
<evidence type="ECO:0000313" key="7">
    <source>
        <dbReference type="Proteomes" id="UP000182569"/>
    </source>
</evidence>
<dbReference type="PANTHER" id="PTHR30419">
    <property type="entry name" value="HTH-TYPE TRANSCRIPTIONAL REGULATOR YBHD"/>
    <property type="match status" value="1"/>
</dbReference>
<keyword evidence="4" id="KW-0804">Transcription</keyword>
<proteinExistence type="inferred from homology"/>
<dbReference type="InterPro" id="IPR036388">
    <property type="entry name" value="WH-like_DNA-bd_sf"/>
</dbReference>
<dbReference type="Gene3D" id="1.10.10.10">
    <property type="entry name" value="Winged helix-like DNA-binding domain superfamily/Winged helix DNA-binding domain"/>
    <property type="match status" value="1"/>
</dbReference>
<dbReference type="SUPFAM" id="SSF53850">
    <property type="entry name" value="Periplasmic binding protein-like II"/>
    <property type="match status" value="1"/>
</dbReference>
<comment type="similarity">
    <text evidence="1">Belongs to the LysR transcriptional regulatory family.</text>
</comment>
<dbReference type="PRINTS" id="PR00039">
    <property type="entry name" value="HTHLYSR"/>
</dbReference>
<organism evidence="6 7">
    <name type="scientific">Clostridium estertheticum subsp. estertheticum</name>
    <dbReference type="NCBI Taxonomy" id="1552"/>
    <lineage>
        <taxon>Bacteria</taxon>
        <taxon>Bacillati</taxon>
        <taxon>Bacillota</taxon>
        <taxon>Clostridia</taxon>
        <taxon>Eubacteriales</taxon>
        <taxon>Clostridiaceae</taxon>
        <taxon>Clostridium</taxon>
    </lineage>
</organism>
<protein>
    <submittedName>
        <fullName evidence="6">LysR family transcriptional regulator</fullName>
    </submittedName>
</protein>
<dbReference type="Pfam" id="PF00126">
    <property type="entry name" value="HTH_1"/>
    <property type="match status" value="1"/>
</dbReference>
<accession>A0A1J0GBL4</accession>
<keyword evidence="7" id="KW-1185">Reference proteome</keyword>
<sequence>MNIRDLEYFYYLCQNKSFTKTAEMLFVSQPSITMALHKIEKELGERLVIRDHSKAQLSLTEAGKILEKRAYNVLHELKAAKLEISRISGAKIKLGVPPMIGAYFFPPFMKVLDINGLVNHIELVETGSTAMKKLLDSGQVDIALIGSIAPLKDNDLNTTILKTDQFMVCTSNSHPLLNKPEVNFSELKDERFTVLGDSYIHNKVIKDLCLENGVDMKNFYYTTEIQTAKSLIASGVGIGIMINMAVENMSSIKTVSLVPVINFYISFVVKKEHYMTSIEKEIMGILLKK</sequence>
<dbReference type="Pfam" id="PF03466">
    <property type="entry name" value="LysR_substrate"/>
    <property type="match status" value="1"/>
</dbReference>
<feature type="domain" description="HTH lysR-type" evidence="5">
    <location>
        <begin position="1"/>
        <end position="58"/>
    </location>
</feature>
<dbReference type="InterPro" id="IPR000847">
    <property type="entry name" value="LysR_HTH_N"/>
</dbReference>
<dbReference type="InterPro" id="IPR050950">
    <property type="entry name" value="HTH-type_LysR_regulators"/>
</dbReference>
<dbReference type="PROSITE" id="PS50931">
    <property type="entry name" value="HTH_LYSR"/>
    <property type="match status" value="1"/>
</dbReference>
<dbReference type="RefSeq" id="WP_071611037.1">
    <property type="nucleotide sequence ID" value="NZ_CP015756.1"/>
</dbReference>
<dbReference type="STRING" id="1552.A7L45_00960"/>
<dbReference type="GO" id="GO:0005829">
    <property type="term" value="C:cytosol"/>
    <property type="evidence" value="ECO:0007669"/>
    <property type="project" value="TreeGrafter"/>
</dbReference>
<dbReference type="Gene3D" id="3.40.190.290">
    <property type="match status" value="1"/>
</dbReference>
<dbReference type="EMBL" id="CP015756">
    <property type="protein sequence ID" value="APC38741.1"/>
    <property type="molecule type" value="Genomic_DNA"/>
</dbReference>
<reference evidence="7" key="1">
    <citation type="journal article" date="2016" name="Front. Microbiol.">
        <title>Complete Genome Sequence of Clostridium estertheticum DSM 8809, a Microbe Identified in Spoiled Vacuum Packed Beef.</title>
        <authorList>
            <person name="Yu Z."/>
            <person name="Gunn L."/>
            <person name="Brennan E."/>
            <person name="Reid R."/>
            <person name="Wall P.G."/>
            <person name="Gaora O.P."/>
            <person name="Hurley D."/>
            <person name="Bolton D."/>
            <person name="Fanning S."/>
        </authorList>
    </citation>
    <scope>NUCLEOTIDE SEQUENCE [LARGE SCALE GENOMIC DNA]</scope>
    <source>
        <strain evidence="7">DSM 8809</strain>
    </source>
</reference>
<evidence type="ECO:0000256" key="3">
    <source>
        <dbReference type="ARBA" id="ARBA00023125"/>
    </source>
</evidence>
<evidence type="ECO:0000256" key="2">
    <source>
        <dbReference type="ARBA" id="ARBA00023015"/>
    </source>
</evidence>
<dbReference type="OrthoDB" id="9803714at2"/>
<dbReference type="SUPFAM" id="SSF46785">
    <property type="entry name" value="Winged helix' DNA-binding domain"/>
    <property type="match status" value="1"/>
</dbReference>
<keyword evidence="3" id="KW-0238">DNA-binding</keyword>
<gene>
    <name evidence="6" type="ORF">A7L45_00960</name>
</gene>
<evidence type="ECO:0000313" key="6">
    <source>
        <dbReference type="EMBL" id="APC38741.1"/>
    </source>
</evidence>
<evidence type="ECO:0000259" key="5">
    <source>
        <dbReference type="PROSITE" id="PS50931"/>
    </source>
</evidence>
<evidence type="ECO:0000256" key="4">
    <source>
        <dbReference type="ARBA" id="ARBA00023163"/>
    </source>
</evidence>
<dbReference type="GO" id="GO:0003700">
    <property type="term" value="F:DNA-binding transcription factor activity"/>
    <property type="evidence" value="ECO:0007669"/>
    <property type="project" value="InterPro"/>
</dbReference>
<evidence type="ECO:0000256" key="1">
    <source>
        <dbReference type="ARBA" id="ARBA00009437"/>
    </source>
</evidence>
<dbReference type="InterPro" id="IPR005119">
    <property type="entry name" value="LysR_subst-bd"/>
</dbReference>
<dbReference type="InterPro" id="IPR036390">
    <property type="entry name" value="WH_DNA-bd_sf"/>
</dbReference>
<keyword evidence="2" id="KW-0805">Transcription regulation</keyword>
<dbReference type="GO" id="GO:0003677">
    <property type="term" value="F:DNA binding"/>
    <property type="evidence" value="ECO:0007669"/>
    <property type="project" value="UniProtKB-KW"/>
</dbReference>
<dbReference type="AlphaFoldDB" id="A0A1J0GBL4"/>
<dbReference type="KEGG" id="ceu:A7L45_00960"/>